<dbReference type="GO" id="GO:0016616">
    <property type="term" value="F:oxidoreductase activity, acting on the CH-OH group of donors, NAD or NADP as acceptor"/>
    <property type="evidence" value="ECO:0007669"/>
    <property type="project" value="TreeGrafter"/>
</dbReference>
<dbReference type="PRINTS" id="PR00081">
    <property type="entry name" value="GDHRDH"/>
</dbReference>
<dbReference type="Pfam" id="PF00106">
    <property type="entry name" value="adh_short"/>
    <property type="match status" value="2"/>
</dbReference>
<dbReference type="PANTHER" id="PTHR45458">
    <property type="entry name" value="SHORT-CHAIN DEHYDROGENASE/REDUCTASE SDR"/>
    <property type="match status" value="1"/>
</dbReference>
<dbReference type="PANTHER" id="PTHR45458:SF3">
    <property type="entry name" value="CHAIN DEHYDROGENASE (ATSC), PUTATIVE-RELATED"/>
    <property type="match status" value="1"/>
</dbReference>
<comment type="caution">
    <text evidence="2">The sequence shown here is derived from an EMBL/GenBank/DDBJ whole genome shotgun (WGS) entry which is preliminary data.</text>
</comment>
<dbReference type="PROSITE" id="PS00061">
    <property type="entry name" value="ADH_SHORT"/>
    <property type="match status" value="1"/>
</dbReference>
<dbReference type="Gene3D" id="3.40.50.720">
    <property type="entry name" value="NAD(P)-binding Rossmann-like Domain"/>
    <property type="match status" value="2"/>
</dbReference>
<gene>
    <name evidence="2" type="ORF">DXG03_003554</name>
</gene>
<dbReference type="InterPro" id="IPR020904">
    <property type="entry name" value="Sc_DH/Rdtase_CS"/>
</dbReference>
<dbReference type="AlphaFoldDB" id="A0A9P7KAQ6"/>
<evidence type="ECO:0000313" key="3">
    <source>
        <dbReference type="Proteomes" id="UP000775547"/>
    </source>
</evidence>
<reference evidence="2" key="1">
    <citation type="submission" date="2020-07" db="EMBL/GenBank/DDBJ databases">
        <authorList>
            <person name="Nieuwenhuis M."/>
            <person name="Van De Peppel L.J.J."/>
        </authorList>
    </citation>
    <scope>NUCLEOTIDE SEQUENCE</scope>
    <source>
        <strain evidence="2">AP01</strain>
        <tissue evidence="2">Mycelium</tissue>
    </source>
</reference>
<dbReference type="SUPFAM" id="SSF51735">
    <property type="entry name" value="NAD(P)-binding Rossmann-fold domains"/>
    <property type="match status" value="2"/>
</dbReference>
<dbReference type="EMBL" id="JABCKV010000212">
    <property type="protein sequence ID" value="KAG5642150.1"/>
    <property type="molecule type" value="Genomic_DNA"/>
</dbReference>
<reference evidence="2" key="2">
    <citation type="submission" date="2021-10" db="EMBL/GenBank/DDBJ databases">
        <title>Phylogenomics reveals ancestral predisposition of the termite-cultivated fungus Termitomyces towards a domesticated lifestyle.</title>
        <authorList>
            <person name="Auxier B."/>
            <person name="Grum-Grzhimaylo A."/>
            <person name="Cardenas M.E."/>
            <person name="Lodge J.D."/>
            <person name="Laessoe T."/>
            <person name="Pedersen O."/>
            <person name="Smith M.E."/>
            <person name="Kuyper T.W."/>
            <person name="Franco-Molano E.A."/>
            <person name="Baroni T.J."/>
            <person name="Aanen D.K."/>
        </authorList>
    </citation>
    <scope>NUCLEOTIDE SEQUENCE</scope>
    <source>
        <strain evidence="2">AP01</strain>
        <tissue evidence="2">Mycelium</tissue>
    </source>
</reference>
<keyword evidence="1" id="KW-0521">NADP</keyword>
<accession>A0A9P7KAQ6</accession>
<dbReference type="CDD" id="cd05325">
    <property type="entry name" value="carb_red_sniffer_like_SDR_c"/>
    <property type="match status" value="1"/>
</dbReference>
<protein>
    <recommendedName>
        <fullName evidence="4">NAD(P)-binding protein</fullName>
    </recommendedName>
</protein>
<keyword evidence="3" id="KW-1185">Reference proteome</keyword>
<evidence type="ECO:0008006" key="4">
    <source>
        <dbReference type="Google" id="ProtNLM"/>
    </source>
</evidence>
<evidence type="ECO:0000256" key="1">
    <source>
        <dbReference type="ARBA" id="ARBA00022857"/>
    </source>
</evidence>
<organism evidence="2 3">
    <name type="scientific">Asterophora parasitica</name>
    <dbReference type="NCBI Taxonomy" id="117018"/>
    <lineage>
        <taxon>Eukaryota</taxon>
        <taxon>Fungi</taxon>
        <taxon>Dikarya</taxon>
        <taxon>Basidiomycota</taxon>
        <taxon>Agaricomycotina</taxon>
        <taxon>Agaricomycetes</taxon>
        <taxon>Agaricomycetidae</taxon>
        <taxon>Agaricales</taxon>
        <taxon>Tricholomatineae</taxon>
        <taxon>Lyophyllaceae</taxon>
        <taxon>Asterophora</taxon>
    </lineage>
</organism>
<dbReference type="InterPro" id="IPR002347">
    <property type="entry name" value="SDR_fam"/>
</dbReference>
<dbReference type="InterPro" id="IPR052184">
    <property type="entry name" value="SDR_enzymes"/>
</dbReference>
<dbReference type="InterPro" id="IPR036291">
    <property type="entry name" value="NAD(P)-bd_dom_sf"/>
</dbReference>
<sequence length="497" mass="53570">MPSYVVTGASRGLGLEFTTTLLDAGHTVIAIVRNKKAVSKGLTSIIEVQKYPKLHVLEADLEDQGSLERAATETAAITGGSLDVLINNAAHQAPMDKFVGTTLEECGESLSKYFKTNVLGPIATTNAFLPLLRKGTTKKVATLCSVLGVPDVTLQTEFTGHAAYSVTKSMLDMVNVKFALALRDEGFTFLGISPGVVWTEEEPPTEHIRALVEAGSALYYRLYPDWEGPFGLTAAESIAKMLAVLDNLQFVVDLLARGDTVVALARTPEKAAELQAIKDNKNLHILKADITDIASLQAAAEATAKLTNGAIDVLINNAVYQDETYSYYTLVDFPSPEALHSDFTTSFNTNVLGPIHTTNAFLPLLRKGTEKKVITLDTGLAIPDLTLSSGYPKLTAYSISKSALDMVNVKYALALRGEGFKFLALSPGVVNTRLTPPSEAELKEIIEMGGYFAKQYPTWTGPITPKESVAALLTVIDNLTIEQSGQVLSHKGNREFL</sequence>
<dbReference type="Proteomes" id="UP000775547">
    <property type="component" value="Unassembled WGS sequence"/>
</dbReference>
<name>A0A9P7KAQ6_9AGAR</name>
<evidence type="ECO:0000313" key="2">
    <source>
        <dbReference type="EMBL" id="KAG5642150.1"/>
    </source>
</evidence>
<dbReference type="OrthoDB" id="9876299at2759"/>
<proteinExistence type="predicted"/>